<dbReference type="Proteomes" id="UP000257200">
    <property type="component" value="Unplaced"/>
</dbReference>
<dbReference type="InterPro" id="IPR036397">
    <property type="entry name" value="RNaseH_sf"/>
</dbReference>
<sequence length="97" mass="11361">GTGQAQILIMKNRRNTAADLQAEIIVLRSESEKVSKITINRRLKERGLKGRIVTRKPLLKFANIQKCLKFAWEHQHWAVNDWKKLIWTDKSKFEFSG</sequence>
<dbReference type="GO" id="GO:0006313">
    <property type="term" value="P:DNA transposition"/>
    <property type="evidence" value="ECO:0007669"/>
    <property type="project" value="InterPro"/>
</dbReference>
<name>A0A3Q1EZ78_9TELE</name>
<proteinExistence type="predicted"/>
<reference evidence="2" key="1">
    <citation type="submission" date="2025-08" db="UniProtKB">
        <authorList>
            <consortium name="Ensembl"/>
        </authorList>
    </citation>
    <scope>IDENTIFICATION</scope>
</reference>
<dbReference type="Gene3D" id="3.30.420.10">
    <property type="entry name" value="Ribonuclease H-like superfamily/Ribonuclease H"/>
    <property type="match status" value="1"/>
</dbReference>
<dbReference type="Pfam" id="PF01498">
    <property type="entry name" value="HTH_Tnp_Tc3_2"/>
    <property type="match status" value="1"/>
</dbReference>
<organism evidence="2 3">
    <name type="scientific">Acanthochromis polyacanthus</name>
    <name type="common">spiny chromis</name>
    <dbReference type="NCBI Taxonomy" id="80966"/>
    <lineage>
        <taxon>Eukaryota</taxon>
        <taxon>Metazoa</taxon>
        <taxon>Chordata</taxon>
        <taxon>Craniata</taxon>
        <taxon>Vertebrata</taxon>
        <taxon>Euteleostomi</taxon>
        <taxon>Actinopterygii</taxon>
        <taxon>Neopterygii</taxon>
        <taxon>Teleostei</taxon>
        <taxon>Neoteleostei</taxon>
        <taxon>Acanthomorphata</taxon>
        <taxon>Ovalentaria</taxon>
        <taxon>Pomacentridae</taxon>
        <taxon>Acanthochromis</taxon>
    </lineage>
</organism>
<reference evidence="2" key="2">
    <citation type="submission" date="2025-09" db="UniProtKB">
        <authorList>
            <consortium name="Ensembl"/>
        </authorList>
    </citation>
    <scope>IDENTIFICATION</scope>
</reference>
<dbReference type="Ensembl" id="ENSAPOT00000017918.1">
    <property type="protein sequence ID" value="ENSAPOP00000010591.1"/>
    <property type="gene ID" value="ENSAPOG00000013064.1"/>
</dbReference>
<accession>A0A3Q1EZ78</accession>
<evidence type="ECO:0000259" key="1">
    <source>
        <dbReference type="Pfam" id="PF01498"/>
    </source>
</evidence>
<protein>
    <recommendedName>
        <fullName evidence="1">Transposase Tc1-like domain-containing protein</fullName>
    </recommendedName>
</protein>
<dbReference type="STRING" id="80966.ENSAPOP00000010591"/>
<evidence type="ECO:0000313" key="2">
    <source>
        <dbReference type="Ensembl" id="ENSAPOP00000010591.1"/>
    </source>
</evidence>
<dbReference type="GO" id="GO:0015074">
    <property type="term" value="P:DNA integration"/>
    <property type="evidence" value="ECO:0007669"/>
    <property type="project" value="InterPro"/>
</dbReference>
<dbReference type="AlphaFoldDB" id="A0A3Q1EZ78"/>
<dbReference type="InterPro" id="IPR002492">
    <property type="entry name" value="Transposase_Tc1-like"/>
</dbReference>
<keyword evidence="3" id="KW-1185">Reference proteome</keyword>
<dbReference type="GeneTree" id="ENSGT00940000179920"/>
<dbReference type="InParanoid" id="A0A3Q1EZ78"/>
<evidence type="ECO:0000313" key="3">
    <source>
        <dbReference type="Proteomes" id="UP000257200"/>
    </source>
</evidence>
<dbReference type="GO" id="GO:0003677">
    <property type="term" value="F:DNA binding"/>
    <property type="evidence" value="ECO:0007669"/>
    <property type="project" value="InterPro"/>
</dbReference>
<feature type="domain" description="Transposase Tc1-like" evidence="1">
    <location>
        <begin position="8"/>
        <end position="76"/>
    </location>
</feature>